<keyword evidence="2" id="KW-1185">Reference proteome</keyword>
<accession>T1CYF3</accession>
<organism evidence="1 2">
    <name type="scientific">Helicobacter fennelliae MRY12-0050</name>
    <dbReference type="NCBI Taxonomy" id="1325130"/>
    <lineage>
        <taxon>Bacteria</taxon>
        <taxon>Pseudomonadati</taxon>
        <taxon>Campylobacterota</taxon>
        <taxon>Epsilonproteobacteria</taxon>
        <taxon>Campylobacterales</taxon>
        <taxon>Helicobacteraceae</taxon>
        <taxon>Helicobacter</taxon>
    </lineage>
</organism>
<evidence type="ECO:0000313" key="1">
    <source>
        <dbReference type="EMBL" id="GAD17966.1"/>
    </source>
</evidence>
<sequence length="43" mass="5151">MAGDDAIVCNYMIFTKYDMMCANKTKTNQKERQKYECFPIHRI</sequence>
<dbReference type="AlphaFoldDB" id="T1CYF3"/>
<gene>
    <name evidence="1" type="ORF">HFN_1525</name>
</gene>
<name>T1CYF3_9HELI</name>
<dbReference type="Proteomes" id="UP000018143">
    <property type="component" value="Unassembled WGS sequence"/>
</dbReference>
<evidence type="ECO:0000313" key="2">
    <source>
        <dbReference type="Proteomes" id="UP000018143"/>
    </source>
</evidence>
<dbReference type="EMBL" id="BASD01000003">
    <property type="protein sequence ID" value="GAD17966.1"/>
    <property type="molecule type" value="Genomic_DNA"/>
</dbReference>
<proteinExistence type="predicted"/>
<dbReference type="STRING" id="1325130.HFN_1525"/>
<reference evidence="1 2" key="1">
    <citation type="journal article" date="2013" name="Genome Announc.">
        <title>Draft Genome Sequence of Helicobacter fennelliae Strain MRY12-0050, Isolated from a Bacteremia Patient.</title>
        <authorList>
            <person name="Rimbara E."/>
            <person name="Matsui M."/>
            <person name="Mori S."/>
            <person name="Suzuki S."/>
            <person name="Suzuki M."/>
            <person name="Kim H."/>
            <person name="Sekizuka T."/>
            <person name="Kuroda M."/>
            <person name="Shibayama K."/>
        </authorList>
    </citation>
    <scope>NUCLEOTIDE SEQUENCE [LARGE SCALE GENOMIC DNA]</scope>
    <source>
        <strain evidence="1 2">MRY12-0050</strain>
    </source>
</reference>
<comment type="caution">
    <text evidence="1">The sequence shown here is derived from an EMBL/GenBank/DDBJ whole genome shotgun (WGS) entry which is preliminary data.</text>
</comment>
<protein>
    <submittedName>
        <fullName evidence="1">Uncharacterized protein</fullName>
    </submittedName>
</protein>